<reference evidence="1" key="1">
    <citation type="journal article" date="2014" name="Int. J. Syst. Evol. Microbiol.">
        <title>Complete genome sequence of Corynebacterium casei LMG S-19264T (=DSM 44701T), isolated from a smear-ripened cheese.</title>
        <authorList>
            <consortium name="US DOE Joint Genome Institute (JGI-PGF)"/>
            <person name="Walter F."/>
            <person name="Albersmeier A."/>
            <person name="Kalinowski J."/>
            <person name="Ruckert C."/>
        </authorList>
    </citation>
    <scope>NUCLEOTIDE SEQUENCE</scope>
    <source>
        <strain evidence="1">JCM 4125</strain>
    </source>
</reference>
<proteinExistence type="predicted"/>
<gene>
    <name evidence="1" type="ORF">GCM10010226_82980</name>
</gene>
<accession>A0A918HQ11</accession>
<keyword evidence="2" id="KW-1185">Reference proteome</keyword>
<organism evidence="1 2">
    <name type="scientific">Streptomyces phaeofaciens</name>
    <dbReference type="NCBI Taxonomy" id="68254"/>
    <lineage>
        <taxon>Bacteria</taxon>
        <taxon>Bacillati</taxon>
        <taxon>Actinomycetota</taxon>
        <taxon>Actinomycetes</taxon>
        <taxon>Kitasatosporales</taxon>
        <taxon>Streptomycetaceae</taxon>
        <taxon>Streptomyces</taxon>
    </lineage>
</organism>
<dbReference type="EMBL" id="BMSA01000041">
    <property type="protein sequence ID" value="GGT92455.1"/>
    <property type="molecule type" value="Genomic_DNA"/>
</dbReference>
<comment type="caution">
    <text evidence="1">The sequence shown here is derived from an EMBL/GenBank/DDBJ whole genome shotgun (WGS) entry which is preliminary data.</text>
</comment>
<protein>
    <submittedName>
        <fullName evidence="1">Uncharacterized protein</fullName>
    </submittedName>
</protein>
<dbReference type="AlphaFoldDB" id="A0A918HQ11"/>
<reference evidence="1" key="2">
    <citation type="submission" date="2020-09" db="EMBL/GenBank/DDBJ databases">
        <authorList>
            <person name="Sun Q."/>
            <person name="Ohkuma M."/>
        </authorList>
    </citation>
    <scope>NUCLEOTIDE SEQUENCE</scope>
    <source>
        <strain evidence="1">JCM 4125</strain>
    </source>
</reference>
<name>A0A918HQ11_9ACTN</name>
<dbReference type="Proteomes" id="UP000646776">
    <property type="component" value="Unassembled WGS sequence"/>
</dbReference>
<sequence>MEESEARRRAEEFGRTLTDRWDEWAFRLGLWATPAVTGIYGFTWYSTAKDEQGRQIRIGGNWPILVDQDTGSCRVVQGLKEMTALRGTSRFALRVGVVPPLVSSPTPTAASSSGAGCREELPLGQAASVSPSIAARRFLRP</sequence>
<evidence type="ECO:0000313" key="2">
    <source>
        <dbReference type="Proteomes" id="UP000646776"/>
    </source>
</evidence>
<evidence type="ECO:0000313" key="1">
    <source>
        <dbReference type="EMBL" id="GGT92455.1"/>
    </source>
</evidence>